<reference evidence="8" key="1">
    <citation type="submission" date="2016-10" db="EMBL/GenBank/DDBJ databases">
        <authorList>
            <person name="Varghese N."/>
            <person name="Submissions S."/>
        </authorList>
    </citation>
    <scope>NUCLEOTIDE SEQUENCE [LARGE SCALE GENOMIC DNA]</scope>
    <source>
        <strain evidence="8">DSM 22703</strain>
    </source>
</reference>
<gene>
    <name evidence="7" type="ORF">SAMN03080617_03477</name>
</gene>
<dbReference type="InterPro" id="IPR036909">
    <property type="entry name" value="Cyt_c-like_dom_sf"/>
</dbReference>
<evidence type="ECO:0000256" key="3">
    <source>
        <dbReference type="ARBA" id="ARBA00023004"/>
    </source>
</evidence>
<evidence type="ECO:0000256" key="1">
    <source>
        <dbReference type="ARBA" id="ARBA00022617"/>
    </source>
</evidence>
<dbReference type="PROSITE" id="PS51257">
    <property type="entry name" value="PROKAR_LIPOPROTEIN"/>
    <property type="match status" value="1"/>
</dbReference>
<dbReference type="RefSeq" id="WP_092732721.1">
    <property type="nucleotide sequence ID" value="NZ_FMXE01000030.1"/>
</dbReference>
<dbReference type="InterPro" id="IPR051459">
    <property type="entry name" value="Cytochrome_c-type_DH"/>
</dbReference>
<dbReference type="EMBL" id="FMXE01000030">
    <property type="protein sequence ID" value="SDA91899.1"/>
    <property type="molecule type" value="Genomic_DNA"/>
</dbReference>
<proteinExistence type="predicted"/>
<dbReference type="PANTHER" id="PTHR35008:SF4">
    <property type="entry name" value="BLL4482 PROTEIN"/>
    <property type="match status" value="1"/>
</dbReference>
<dbReference type="GO" id="GO:0046872">
    <property type="term" value="F:metal ion binding"/>
    <property type="evidence" value="ECO:0007669"/>
    <property type="project" value="UniProtKB-KW"/>
</dbReference>
<dbReference type="GO" id="GO:0020037">
    <property type="term" value="F:heme binding"/>
    <property type="evidence" value="ECO:0007669"/>
    <property type="project" value="InterPro"/>
</dbReference>
<dbReference type="Proteomes" id="UP000198756">
    <property type="component" value="Unassembled WGS sequence"/>
</dbReference>
<dbReference type="GO" id="GO:0009055">
    <property type="term" value="F:electron transfer activity"/>
    <property type="evidence" value="ECO:0007669"/>
    <property type="project" value="InterPro"/>
</dbReference>
<feature type="region of interest" description="Disordered" evidence="5">
    <location>
        <begin position="65"/>
        <end position="94"/>
    </location>
</feature>
<name>A0A1G5ZA76_9BACT</name>
<dbReference type="Gene3D" id="1.10.760.10">
    <property type="entry name" value="Cytochrome c-like domain"/>
    <property type="match status" value="1"/>
</dbReference>
<dbReference type="InterPro" id="IPR009056">
    <property type="entry name" value="Cyt_c-like_dom"/>
</dbReference>
<dbReference type="AlphaFoldDB" id="A0A1G5ZA76"/>
<evidence type="ECO:0000256" key="5">
    <source>
        <dbReference type="SAM" id="MobiDB-lite"/>
    </source>
</evidence>
<accession>A0A1G5ZA76</accession>
<dbReference type="STRING" id="279824.SAMN03080617_03477"/>
<evidence type="ECO:0000259" key="6">
    <source>
        <dbReference type="PROSITE" id="PS51007"/>
    </source>
</evidence>
<feature type="domain" description="Cytochrome c" evidence="6">
    <location>
        <begin position="45"/>
        <end position="185"/>
    </location>
</feature>
<keyword evidence="3 4" id="KW-0408">Iron</keyword>
<dbReference type="OrthoDB" id="9809720at2"/>
<evidence type="ECO:0000256" key="2">
    <source>
        <dbReference type="ARBA" id="ARBA00022723"/>
    </source>
</evidence>
<protein>
    <submittedName>
        <fullName evidence="7">Cytochrome c</fullName>
    </submittedName>
</protein>
<keyword evidence="8" id="KW-1185">Reference proteome</keyword>
<dbReference type="PROSITE" id="PS51007">
    <property type="entry name" value="CYTC"/>
    <property type="match status" value="1"/>
</dbReference>
<evidence type="ECO:0000256" key="4">
    <source>
        <dbReference type="PROSITE-ProRule" id="PRU00433"/>
    </source>
</evidence>
<evidence type="ECO:0000313" key="8">
    <source>
        <dbReference type="Proteomes" id="UP000198756"/>
    </source>
</evidence>
<organism evidence="7 8">
    <name type="scientific">Algoriphagus alkaliphilus</name>
    <dbReference type="NCBI Taxonomy" id="279824"/>
    <lineage>
        <taxon>Bacteria</taxon>
        <taxon>Pseudomonadati</taxon>
        <taxon>Bacteroidota</taxon>
        <taxon>Cytophagia</taxon>
        <taxon>Cytophagales</taxon>
        <taxon>Cyclobacteriaceae</taxon>
        <taxon>Algoriphagus</taxon>
    </lineage>
</organism>
<dbReference type="PANTHER" id="PTHR35008">
    <property type="entry name" value="BLL4482 PROTEIN-RELATED"/>
    <property type="match status" value="1"/>
</dbReference>
<dbReference type="SUPFAM" id="SSF46626">
    <property type="entry name" value="Cytochrome c"/>
    <property type="match status" value="1"/>
</dbReference>
<keyword evidence="2 4" id="KW-0479">Metal-binding</keyword>
<sequence>MKNQFKLFLSVAGLIGTVAACQSPAENIKLTETESAEATLSEFAAKAALGQHLVTIAGCHDCHTPRKMGPMGPELDMDRALSGHPSQQPIPDLDRKDLESKGVAATQGLTAWIGPWGVSFASNITSDATGIGNWTEEQFFTALRDGKSKGIKSNRQMLPPMPYEMFRHMTDEEIKAVFAYLKSTRPIDNVVPEPMPPLSASAQ</sequence>
<keyword evidence="1 4" id="KW-0349">Heme</keyword>
<evidence type="ECO:0000313" key="7">
    <source>
        <dbReference type="EMBL" id="SDA91899.1"/>
    </source>
</evidence>
<dbReference type="Pfam" id="PF00034">
    <property type="entry name" value="Cytochrom_C"/>
    <property type="match status" value="1"/>
</dbReference>